<organism evidence="2 3">
    <name type="scientific">Gracilariopsis chorda</name>
    <dbReference type="NCBI Taxonomy" id="448386"/>
    <lineage>
        <taxon>Eukaryota</taxon>
        <taxon>Rhodophyta</taxon>
        <taxon>Florideophyceae</taxon>
        <taxon>Rhodymeniophycidae</taxon>
        <taxon>Gracilariales</taxon>
        <taxon>Gracilariaceae</taxon>
        <taxon>Gracilariopsis</taxon>
    </lineage>
</organism>
<name>A0A2V3J8D5_9FLOR</name>
<feature type="compositionally biased region" description="Low complexity" evidence="1">
    <location>
        <begin position="201"/>
        <end position="213"/>
    </location>
</feature>
<feature type="region of interest" description="Disordered" evidence="1">
    <location>
        <begin position="1"/>
        <end position="71"/>
    </location>
</feature>
<evidence type="ECO:0000313" key="3">
    <source>
        <dbReference type="Proteomes" id="UP000247409"/>
    </source>
</evidence>
<protein>
    <recommendedName>
        <fullName evidence="4">RAB6-interacting golgin</fullName>
    </recommendedName>
</protein>
<evidence type="ECO:0000256" key="1">
    <source>
        <dbReference type="SAM" id="MobiDB-lite"/>
    </source>
</evidence>
<dbReference type="AlphaFoldDB" id="A0A2V3J8D5"/>
<feature type="region of interest" description="Disordered" evidence="1">
    <location>
        <begin position="183"/>
        <end position="213"/>
    </location>
</feature>
<keyword evidence="3" id="KW-1185">Reference proteome</keyword>
<dbReference type="Proteomes" id="UP000247409">
    <property type="component" value="Unassembled WGS sequence"/>
</dbReference>
<evidence type="ECO:0000313" key="2">
    <source>
        <dbReference type="EMBL" id="PXF49380.1"/>
    </source>
</evidence>
<dbReference type="OrthoDB" id="1921288at2759"/>
<evidence type="ECO:0008006" key="4">
    <source>
        <dbReference type="Google" id="ProtNLM"/>
    </source>
</evidence>
<dbReference type="Gene3D" id="1.10.287.1490">
    <property type="match status" value="1"/>
</dbReference>
<gene>
    <name evidence="2" type="ORF">BWQ96_00696</name>
</gene>
<accession>A0A2V3J8D5</accession>
<reference evidence="2 3" key="1">
    <citation type="journal article" date="2018" name="Mol. Biol. Evol.">
        <title>Analysis of the draft genome of the red seaweed Gracilariopsis chorda provides insights into genome size evolution in Rhodophyta.</title>
        <authorList>
            <person name="Lee J."/>
            <person name="Yang E.C."/>
            <person name="Graf L."/>
            <person name="Yang J.H."/>
            <person name="Qiu H."/>
            <person name="Zel Zion U."/>
            <person name="Chan C.X."/>
            <person name="Stephens T.G."/>
            <person name="Weber A.P.M."/>
            <person name="Boo G.H."/>
            <person name="Boo S.M."/>
            <person name="Kim K.M."/>
            <person name="Shin Y."/>
            <person name="Jung M."/>
            <person name="Lee S.J."/>
            <person name="Yim H.S."/>
            <person name="Lee J.H."/>
            <person name="Bhattacharya D."/>
            <person name="Yoon H.S."/>
        </authorList>
    </citation>
    <scope>NUCLEOTIDE SEQUENCE [LARGE SCALE GENOMIC DNA]</scope>
    <source>
        <strain evidence="2 3">SKKU-2015</strain>
        <tissue evidence="2">Whole body</tissue>
    </source>
</reference>
<proteinExistence type="predicted"/>
<sequence length="213" mass="24296">MSSSEFSSSDAAELVLKERQRQRSLHANTAPDPRSPNNPNNALSKPKLETVSTPQWGNTPSSEHSVLDEADLDRRHRALQQKLERKQQDIQRQGKRLQKVRDELKALEVPIRAEIMNIRQQLEQANREEITLVDTVNALRNDLYNREQQLTQVRATKQHMADNLIKVMADYEKRKAERLNQIAELVADEEGANKPPPPSKSKPSSTSKFLGFS</sequence>
<dbReference type="EMBL" id="NBIV01000005">
    <property type="protein sequence ID" value="PXF49380.1"/>
    <property type="molecule type" value="Genomic_DNA"/>
</dbReference>
<comment type="caution">
    <text evidence="2">The sequence shown here is derived from an EMBL/GenBank/DDBJ whole genome shotgun (WGS) entry which is preliminary data.</text>
</comment>
<feature type="compositionally biased region" description="Polar residues" evidence="1">
    <location>
        <begin position="50"/>
        <end position="64"/>
    </location>
</feature>